<reference evidence="1" key="1">
    <citation type="submission" date="2021-04" db="EMBL/GenBank/DDBJ databases">
        <title>Genome sequence of Woronichinia naegeliana from Washington state freshwater lake bloom.</title>
        <authorList>
            <person name="Dreher T.W."/>
        </authorList>
    </citation>
    <scope>NUCLEOTIDE SEQUENCE</scope>
    <source>
        <strain evidence="1">WA131</strain>
    </source>
</reference>
<dbReference type="InterPro" id="IPR029060">
    <property type="entry name" value="PIN-like_dom_sf"/>
</dbReference>
<dbReference type="GO" id="GO:0004521">
    <property type="term" value="F:RNA endonuclease activity"/>
    <property type="evidence" value="ECO:0007669"/>
    <property type="project" value="InterPro"/>
</dbReference>
<name>A0A977KSC2_9CYAN</name>
<dbReference type="SUPFAM" id="SSF88723">
    <property type="entry name" value="PIN domain-like"/>
    <property type="match status" value="1"/>
</dbReference>
<accession>A0A977KSC2</accession>
<dbReference type="PANTHER" id="PTHR42188">
    <property type="entry name" value="23S RRNA-SPECIFIC ENDONUCLEASE VAPC20"/>
    <property type="match status" value="1"/>
</dbReference>
<dbReference type="Proteomes" id="UP001065613">
    <property type="component" value="Chromosome"/>
</dbReference>
<dbReference type="GO" id="GO:0016075">
    <property type="term" value="P:rRNA catabolic process"/>
    <property type="evidence" value="ECO:0007669"/>
    <property type="project" value="TreeGrafter"/>
</dbReference>
<proteinExistence type="predicted"/>
<dbReference type="InterPro" id="IPR039018">
    <property type="entry name" value="VapC20-like"/>
</dbReference>
<dbReference type="KEGG" id="wna:KA717_22750"/>
<gene>
    <name evidence="1" type="ORF">KA717_22750</name>
</gene>
<dbReference type="PANTHER" id="PTHR42188:SF1">
    <property type="entry name" value="23S RRNA-SPECIFIC ENDONUCLEASE VAPC20"/>
    <property type="match status" value="1"/>
</dbReference>
<dbReference type="EMBL" id="CP073041">
    <property type="protein sequence ID" value="UXE58818.1"/>
    <property type="molecule type" value="Genomic_DNA"/>
</dbReference>
<evidence type="ECO:0000313" key="1">
    <source>
        <dbReference type="EMBL" id="UXE58818.1"/>
    </source>
</evidence>
<protein>
    <submittedName>
        <fullName evidence="1">PIN domain-containing protein</fullName>
    </submittedName>
</protein>
<dbReference type="AlphaFoldDB" id="A0A977KSC2"/>
<sequence>MNIIFADSFYWIALLSPKDTWHSRVIKWSQSNSKQSLIITDGIIDEIFAHFSKQGDIMRGKVIELYQNILDDPSIQLISYNQELRQASIELYKKRPDKGYSLTDCISMVVMRNLNISEVLTNDKHFSQEGFVIIFSG</sequence>
<organism evidence="1">
    <name type="scientific">Woronichinia naegeliana WA131</name>
    <dbReference type="NCBI Taxonomy" id="2824559"/>
    <lineage>
        <taxon>Bacteria</taxon>
        <taxon>Bacillati</taxon>
        <taxon>Cyanobacteriota</taxon>
        <taxon>Cyanophyceae</taxon>
        <taxon>Synechococcales</taxon>
        <taxon>Coelosphaeriaceae</taxon>
        <taxon>Woronichinia</taxon>
    </lineage>
</organism>
<dbReference type="CDD" id="cd09854">
    <property type="entry name" value="PIN_VapC-like"/>
    <property type="match status" value="1"/>
</dbReference>
<dbReference type="Gene3D" id="3.40.50.1010">
    <property type="entry name" value="5'-nuclease"/>
    <property type="match status" value="1"/>
</dbReference>